<evidence type="ECO:0000313" key="3">
    <source>
        <dbReference type="EMBL" id="QEV06408.1"/>
    </source>
</evidence>
<evidence type="ECO:0000259" key="2">
    <source>
        <dbReference type="Pfam" id="PF01636"/>
    </source>
</evidence>
<dbReference type="InterPro" id="IPR002575">
    <property type="entry name" value="Aminoglycoside_PTrfase"/>
</dbReference>
<sequence length="325" mass="34588">MTDSEIEITAELVHGLLEDQHPDLAGLDIHEVAGGWDNRMWRLGDELAVRMPRTERAPELQRKERRWLPVLAPRLPLPVPVPVRIGEPSARFPRLWSIMTWVPGEPLDSASISRGEHAADALAGFLGALHGEAPAEAPTGSDRGAHPKECADGFEEFLHAIAPGGTAADARAVRAVWDDAVAAPGWEGPPVWVHGDLHPANVVVSDGTLSGVIDFGDMFAGDPAWDLAAAWLLLPAGADSRFFEGYAHADEATIRRARGLAVLKSLFLVLMGQNGERGLPGGKPAWGPAGRAALDRVLASGSARPDDPAAGLAEEVPERLRRAGA</sequence>
<dbReference type="SUPFAM" id="SSF56112">
    <property type="entry name" value="Protein kinase-like (PK-like)"/>
    <property type="match status" value="1"/>
</dbReference>
<evidence type="ECO:0000256" key="1">
    <source>
        <dbReference type="SAM" id="MobiDB-lite"/>
    </source>
</evidence>
<dbReference type="Gene3D" id="3.30.200.20">
    <property type="entry name" value="Phosphorylase Kinase, domain 1"/>
    <property type="match status" value="1"/>
</dbReference>
<dbReference type="PANTHER" id="PTHR21310">
    <property type="entry name" value="AMINOGLYCOSIDE PHOSPHOTRANSFERASE-RELATED-RELATED"/>
    <property type="match status" value="1"/>
</dbReference>
<evidence type="ECO:0000313" key="4">
    <source>
        <dbReference type="Proteomes" id="UP000326041"/>
    </source>
</evidence>
<dbReference type="GeneID" id="95535399"/>
<accession>A0ABX6AUI7</accession>
<reference evidence="3 4" key="1">
    <citation type="submission" date="2017-09" db="EMBL/GenBank/DDBJ databases">
        <authorList>
            <person name="Lee N."/>
            <person name="Cho B.-K."/>
        </authorList>
    </citation>
    <scope>NUCLEOTIDE SEQUENCE [LARGE SCALE GENOMIC DNA]</scope>
    <source>
        <strain evidence="3 4">ATCC 13879</strain>
    </source>
</reference>
<name>A0ABX6AUI7_9ACTN</name>
<protein>
    <submittedName>
        <fullName evidence="3">Aminoglycoside phosphotransferase</fullName>
    </submittedName>
</protein>
<proteinExistence type="predicted"/>
<dbReference type="PANTHER" id="PTHR21310:SF42">
    <property type="entry name" value="BIFUNCTIONAL AAC_APH"/>
    <property type="match status" value="1"/>
</dbReference>
<gene>
    <name evidence="3" type="ORF">CP972_12645</name>
</gene>
<dbReference type="Gene3D" id="3.90.1200.10">
    <property type="match status" value="1"/>
</dbReference>
<dbReference type="Pfam" id="PF01636">
    <property type="entry name" value="APH"/>
    <property type="match status" value="1"/>
</dbReference>
<dbReference type="InterPro" id="IPR011009">
    <property type="entry name" value="Kinase-like_dom_sf"/>
</dbReference>
<dbReference type="Proteomes" id="UP000326041">
    <property type="component" value="Chromosome"/>
</dbReference>
<dbReference type="InterPro" id="IPR051678">
    <property type="entry name" value="AGP_Transferase"/>
</dbReference>
<feature type="domain" description="Aminoglycoside phosphotransferase" evidence="2">
    <location>
        <begin position="29"/>
        <end position="260"/>
    </location>
</feature>
<dbReference type="EMBL" id="CP023697">
    <property type="protein sequence ID" value="QEV06408.1"/>
    <property type="molecule type" value="Genomic_DNA"/>
</dbReference>
<feature type="region of interest" description="Disordered" evidence="1">
    <location>
        <begin position="299"/>
        <end position="325"/>
    </location>
</feature>
<feature type="compositionally biased region" description="Basic and acidic residues" evidence="1">
    <location>
        <begin position="316"/>
        <end position="325"/>
    </location>
</feature>
<organism evidence="3 4">
    <name type="scientific">Streptomyces prasinus</name>
    <dbReference type="NCBI Taxonomy" id="67345"/>
    <lineage>
        <taxon>Bacteria</taxon>
        <taxon>Bacillati</taxon>
        <taxon>Actinomycetota</taxon>
        <taxon>Actinomycetes</taxon>
        <taxon>Kitasatosporales</taxon>
        <taxon>Streptomycetaceae</taxon>
        <taxon>Streptomyces</taxon>
    </lineage>
</organism>
<dbReference type="RefSeq" id="WP_055609999.1">
    <property type="nucleotide sequence ID" value="NZ_CP023697.1"/>
</dbReference>
<keyword evidence="4" id="KW-1185">Reference proteome</keyword>